<feature type="coiled-coil region" evidence="1">
    <location>
        <begin position="289"/>
        <end position="323"/>
    </location>
</feature>
<comment type="caution">
    <text evidence="3">The sequence shown here is derived from an EMBL/GenBank/DDBJ whole genome shotgun (WGS) entry which is preliminary data.</text>
</comment>
<gene>
    <name evidence="3" type="ORF">OFUS_LOCUS16930</name>
</gene>
<sequence>MTTRTNTRITLSCKPAKVGYSEINKTVESKNRVESQMLEFQQKHLELSKNILSADINKAQETMRKRMERLKLKLEDSKKRRKQKHSDEKIRVANDDLRKDIDPDDQNGMIADPAKKQASDAAQTPPNSVTFGSNPSIHRSDTTRPRNGFAGGSHNRNNSFTNIDLLKSHNFRDVPGGLSRNNSFHGSMGDIPSRPGSRNGSFHRRSNTLPLGRSDSFTSKRGPGSISSIRSSKSSSSGSSAQSVYKVKHKRTVHYQKFEVIDVDFPLTAPEAISSVRRQRGDSLLSSRSRHLNKAMDNLEATQKSHREEENEMHQHIQALEQETGLTLNIKRTTLSPRTKDTRLETPLPPNAHSKQNSATEKPPGIKMDSSTTTPTMFIKLPENVHTKEKFANVTDGDLPESTTPAQLKVHLALPNITLQNKEDAVGEDTPTDANMGSITAVTTLPGILKTSEINDNRITLNDRIDQSPTDMDGEIDEMNESARNVRIYSLPKINIYCEIEENPFDVGQIPEPSRPRDLIDDVPEDKMYAWLGFESQEQLDTIQEAKRVATERAAANKKQNRPALPKLEESPETPIDIRPHTADLISTKRTVGTKEDVRDRFDSISTDSEEEDEELTDQRFEVFDKDKIKPKKQKSSGNDKIKAQTLKMEANAKKENAQCAEKLAIVPTAMHINSAREKFRVAVKTVLAVKYFNMLPPGRDITSSKSSGSRA</sequence>
<feature type="region of interest" description="Disordered" evidence="2">
    <location>
        <begin position="551"/>
        <end position="578"/>
    </location>
</feature>
<evidence type="ECO:0000256" key="1">
    <source>
        <dbReference type="SAM" id="Coils"/>
    </source>
</evidence>
<feature type="compositionally biased region" description="Low complexity" evidence="2">
    <location>
        <begin position="219"/>
        <end position="240"/>
    </location>
</feature>
<reference evidence="3" key="1">
    <citation type="submission" date="2022-03" db="EMBL/GenBank/DDBJ databases">
        <authorList>
            <person name="Martin C."/>
        </authorList>
    </citation>
    <scope>NUCLEOTIDE SEQUENCE</scope>
</reference>
<accession>A0A8J1U4K0</accession>
<keyword evidence="4" id="KW-1185">Reference proteome</keyword>
<organism evidence="3 4">
    <name type="scientific">Owenia fusiformis</name>
    <name type="common">Polychaete worm</name>
    <dbReference type="NCBI Taxonomy" id="6347"/>
    <lineage>
        <taxon>Eukaryota</taxon>
        <taxon>Metazoa</taxon>
        <taxon>Spiralia</taxon>
        <taxon>Lophotrochozoa</taxon>
        <taxon>Annelida</taxon>
        <taxon>Polychaeta</taxon>
        <taxon>Sedentaria</taxon>
        <taxon>Canalipalpata</taxon>
        <taxon>Sabellida</taxon>
        <taxon>Oweniida</taxon>
        <taxon>Oweniidae</taxon>
        <taxon>Owenia</taxon>
    </lineage>
</organism>
<protein>
    <submittedName>
        <fullName evidence="3">Uncharacterized protein</fullName>
    </submittedName>
</protein>
<evidence type="ECO:0000313" key="4">
    <source>
        <dbReference type="Proteomes" id="UP000749559"/>
    </source>
</evidence>
<dbReference type="AlphaFoldDB" id="A0A8J1U4K0"/>
<keyword evidence="1" id="KW-0175">Coiled coil</keyword>
<evidence type="ECO:0000313" key="3">
    <source>
        <dbReference type="EMBL" id="CAH1791891.1"/>
    </source>
</evidence>
<name>A0A8J1U4K0_OWEFU</name>
<feature type="region of interest" description="Disordered" evidence="2">
    <location>
        <begin position="76"/>
        <end position="160"/>
    </location>
</feature>
<feature type="region of interest" description="Disordered" evidence="2">
    <location>
        <begin position="334"/>
        <end position="373"/>
    </location>
</feature>
<feature type="compositionally biased region" description="Basic and acidic residues" evidence="2">
    <location>
        <begin position="85"/>
        <end position="101"/>
    </location>
</feature>
<dbReference type="Proteomes" id="UP000749559">
    <property type="component" value="Unassembled WGS sequence"/>
</dbReference>
<proteinExistence type="predicted"/>
<feature type="region of interest" description="Disordered" evidence="2">
    <location>
        <begin position="174"/>
        <end position="246"/>
    </location>
</feature>
<feature type="compositionally biased region" description="Polar residues" evidence="2">
    <location>
        <begin position="120"/>
        <end position="137"/>
    </location>
</feature>
<evidence type="ECO:0000256" key="2">
    <source>
        <dbReference type="SAM" id="MobiDB-lite"/>
    </source>
</evidence>
<dbReference type="EMBL" id="CAIIXF020000008">
    <property type="protein sequence ID" value="CAH1791891.1"/>
    <property type="molecule type" value="Genomic_DNA"/>
</dbReference>